<dbReference type="AlphaFoldDB" id="A0A9W8K741"/>
<evidence type="ECO:0000256" key="3">
    <source>
        <dbReference type="ARBA" id="ARBA00022525"/>
    </source>
</evidence>
<keyword evidence="4" id="KW-0479">Metal-binding</keyword>
<evidence type="ECO:0000256" key="11">
    <source>
        <dbReference type="ARBA" id="ARBA00046340"/>
    </source>
</evidence>
<evidence type="ECO:0000256" key="10">
    <source>
        <dbReference type="ARBA" id="ARBA00023180"/>
    </source>
</evidence>
<sequence length="315" mass="34024">MWVWVALFGSTLGVSGHVAAWHKGMYCLNGTTPGVDDGNTNAAVQPLYQLEESEWWFHHVNECDMFPPTKGDFLELPANGEFTVELAVNRAFTTLSYNGANTAIFGDGRDHPGLGVTRDGKADGDACISDPNIHTQNETMAAGTIFAISYVSDLTQVTKENLVVFTALYHTPWRRLATYKVPNLPACPEEGCICAWGDTGDAAVAPGKPPVWCEDEPGRCVQGAKQMVFWNQLEGNNVQVSGVDLAGEPKAPTYNMRMGFADGPQNDIFAERGSANPTFIAPAPTPTLSGSAWSKTRGISTVFLVLAVLLLQIRL</sequence>
<evidence type="ECO:0000256" key="9">
    <source>
        <dbReference type="ARBA" id="ARBA00023157"/>
    </source>
</evidence>
<name>A0A9W8K741_9AGAR</name>
<reference evidence="13" key="1">
    <citation type="submission" date="2022-07" db="EMBL/GenBank/DDBJ databases">
        <title>Genome Sequence of Agrocybe chaxingu.</title>
        <authorList>
            <person name="Buettner E."/>
        </authorList>
    </citation>
    <scope>NUCLEOTIDE SEQUENCE</scope>
    <source>
        <strain evidence="13">MP-N11</strain>
    </source>
</reference>
<comment type="cofactor">
    <cofactor evidence="1">
        <name>Cu(2+)</name>
        <dbReference type="ChEBI" id="CHEBI:29036"/>
    </cofactor>
</comment>
<comment type="caution">
    <text evidence="13">The sequence shown here is derived from an EMBL/GenBank/DDBJ whole genome shotgun (WGS) entry which is preliminary data.</text>
</comment>
<evidence type="ECO:0000313" key="14">
    <source>
        <dbReference type="Proteomes" id="UP001148786"/>
    </source>
</evidence>
<dbReference type="GO" id="GO:0046872">
    <property type="term" value="F:metal ion binding"/>
    <property type="evidence" value="ECO:0007669"/>
    <property type="project" value="UniProtKB-KW"/>
</dbReference>
<evidence type="ECO:0000256" key="7">
    <source>
        <dbReference type="ARBA" id="ARBA00023008"/>
    </source>
</evidence>
<dbReference type="InterPro" id="IPR054497">
    <property type="entry name" value="LPMO_AA14"/>
</dbReference>
<dbReference type="Pfam" id="PF22810">
    <property type="entry name" value="LPMO_AA14"/>
    <property type="match status" value="2"/>
</dbReference>
<evidence type="ECO:0000256" key="2">
    <source>
        <dbReference type="ARBA" id="ARBA00004613"/>
    </source>
</evidence>
<keyword evidence="6" id="KW-0560">Oxidoreductase</keyword>
<evidence type="ECO:0000256" key="8">
    <source>
        <dbReference type="ARBA" id="ARBA00023033"/>
    </source>
</evidence>
<dbReference type="OrthoDB" id="2019572at2759"/>
<feature type="signal peptide" evidence="12">
    <location>
        <begin position="1"/>
        <end position="16"/>
    </location>
</feature>
<protein>
    <submittedName>
        <fullName evidence="13">Uncharacterized protein</fullName>
    </submittedName>
</protein>
<keyword evidence="7" id="KW-0186">Copper</keyword>
<keyword evidence="9" id="KW-1015">Disulfide bond</keyword>
<gene>
    <name evidence="13" type="ORF">NLJ89_g2178</name>
</gene>
<feature type="chain" id="PRO_5040976084" evidence="12">
    <location>
        <begin position="17"/>
        <end position="315"/>
    </location>
</feature>
<comment type="similarity">
    <text evidence="11">Belongs to the polysaccharide monooxygenase AA14 family.</text>
</comment>
<evidence type="ECO:0000256" key="12">
    <source>
        <dbReference type="SAM" id="SignalP"/>
    </source>
</evidence>
<accession>A0A9W8K741</accession>
<proteinExistence type="inferred from homology"/>
<evidence type="ECO:0000256" key="5">
    <source>
        <dbReference type="ARBA" id="ARBA00022729"/>
    </source>
</evidence>
<keyword evidence="10" id="KW-0325">Glycoprotein</keyword>
<comment type="subcellular location">
    <subcellularLocation>
        <location evidence="2">Secreted</location>
    </subcellularLocation>
</comment>
<evidence type="ECO:0000256" key="6">
    <source>
        <dbReference type="ARBA" id="ARBA00023002"/>
    </source>
</evidence>
<organism evidence="13 14">
    <name type="scientific">Agrocybe chaxingu</name>
    <dbReference type="NCBI Taxonomy" id="84603"/>
    <lineage>
        <taxon>Eukaryota</taxon>
        <taxon>Fungi</taxon>
        <taxon>Dikarya</taxon>
        <taxon>Basidiomycota</taxon>
        <taxon>Agaricomycotina</taxon>
        <taxon>Agaricomycetes</taxon>
        <taxon>Agaricomycetidae</taxon>
        <taxon>Agaricales</taxon>
        <taxon>Agaricineae</taxon>
        <taxon>Strophariaceae</taxon>
        <taxon>Agrocybe</taxon>
    </lineage>
</organism>
<dbReference type="EMBL" id="JANKHO010000128">
    <property type="protein sequence ID" value="KAJ3514775.1"/>
    <property type="molecule type" value="Genomic_DNA"/>
</dbReference>
<evidence type="ECO:0000256" key="4">
    <source>
        <dbReference type="ARBA" id="ARBA00022723"/>
    </source>
</evidence>
<keyword evidence="14" id="KW-1185">Reference proteome</keyword>
<dbReference type="GO" id="GO:0005576">
    <property type="term" value="C:extracellular region"/>
    <property type="evidence" value="ECO:0007669"/>
    <property type="project" value="UniProtKB-SubCell"/>
</dbReference>
<dbReference type="GO" id="GO:0004497">
    <property type="term" value="F:monooxygenase activity"/>
    <property type="evidence" value="ECO:0007669"/>
    <property type="project" value="UniProtKB-KW"/>
</dbReference>
<keyword evidence="3" id="KW-0964">Secreted</keyword>
<keyword evidence="8" id="KW-0503">Monooxygenase</keyword>
<evidence type="ECO:0000313" key="13">
    <source>
        <dbReference type="EMBL" id="KAJ3514775.1"/>
    </source>
</evidence>
<evidence type="ECO:0000256" key="1">
    <source>
        <dbReference type="ARBA" id="ARBA00001973"/>
    </source>
</evidence>
<keyword evidence="5 12" id="KW-0732">Signal</keyword>
<dbReference type="Proteomes" id="UP001148786">
    <property type="component" value="Unassembled WGS sequence"/>
</dbReference>